<feature type="repeat" description="ANK" evidence="3">
    <location>
        <begin position="403"/>
        <end position="435"/>
    </location>
</feature>
<feature type="repeat" description="ANK" evidence="3">
    <location>
        <begin position="68"/>
        <end position="100"/>
    </location>
</feature>
<evidence type="ECO:0000313" key="5">
    <source>
        <dbReference type="EMBL" id="CAF0997645.1"/>
    </source>
</evidence>
<sequence>MSLFEACQKANIDQIKSLIKQQCNIEQVDDQGRTALHYCYDHENIDCARILLDNDLVKKSILNIQDNEGYSALNLACLNGNIRMVKYLCEQGSNVNVVDNESHSLIHWITVCEHLDLFDILIQYHAPTHISDIYGAFPIHYASQLCGNNDSHKGLGILKKLIDCNVDVNCVDEQKRTPFIWAASGGAIDALRILYKAGANPLHVDKDSLTALHCAATRGHASCSRMLVEIYDCPIEGEDINGCTALFYAISLKHSDVSQILLDLRANTNHQDNRGRTPSHCATLNGNLDCLKQLIKYNANIWIKNKRGDYPVHEAVNAISLSKVHHDTDEYLQLQTECCDIVRYIIKLYPKKVNIRNGENRTSLHLAASVGDIAMCKILIECGARVIYNYKQNVVKVNIRNGENRTSLHLAASVGDIAMCKILIECGARVNSFIQTTAGNFITPYDLAHIRCQDACAEYLVLNHGGQRGNLLAHIYARRIQKFIRKYKIRKPSIADQRRKLFARTAQTNKKSLKVEIPISNSITKPIPSIKSTDYLLSQAKICLDNKIIEDRLTKLKINSSKYLINTSREENNVSQRRHLFAKSKTTMTSMNHNDEYNKLNSTDKVIIHTSNSIATSVKLYERHKLIAEELFKIKQARIHNDSIIINRSLYKILIENAFNPKNRHVSEIEKYLETLLKAYENELEAIRKRTKTKEKHLYPSMNETELDNTTASSKTVESRSSKKKSAPKAPKDDADTTINNDGENKRKSTKTAASTTETTERKSHKTNAEKENDEQIGSISNDQEVPVKIKKKRAPKLAVADDDNNQSVTTEEPIKKKKSKAPKVSPIIDDEFQVIDGSAVDEIQPYVEAKPKVKKSKKSKAPISEARYDSFEDLQVTNLDDPYPQTTDILPDMSLENLPPLENDMSEFQQSILETYNNLSSKVNFFQYVGDDQWFVSHLPKSGRPEPKHRIRNMLPIINSKEERVTAKSIIMTRGKVLKRFNRGMNMLVRDPKNIFFGEYQQEYEFNPEEDEGDGVDTDDLHRYAQKLRELEDQDREVNPEFLILQDGKTTYGVHESDADGKVTLAKRKPIYDRTADQQPDEQIEKKKLLSRLRLPFGRNKDGKDTKSASTTPDNRTHRKSSRKSVSGDVPNDEQI</sequence>
<dbReference type="OrthoDB" id="10258888at2759"/>
<keyword evidence="1" id="KW-0677">Repeat</keyword>
<feature type="region of interest" description="Disordered" evidence="4">
    <location>
        <begin position="1092"/>
        <end position="1137"/>
    </location>
</feature>
<protein>
    <submittedName>
        <fullName evidence="5">Uncharacterized protein</fullName>
    </submittedName>
</protein>
<dbReference type="PROSITE" id="PS50088">
    <property type="entry name" value="ANK_REPEAT"/>
    <property type="match status" value="5"/>
</dbReference>
<accession>A0A814GKC6</accession>
<feature type="repeat" description="ANK" evidence="3">
    <location>
        <begin position="274"/>
        <end position="306"/>
    </location>
</feature>
<feature type="repeat" description="ANK" evidence="3">
    <location>
        <begin position="359"/>
        <end position="386"/>
    </location>
</feature>
<evidence type="ECO:0000256" key="3">
    <source>
        <dbReference type="PROSITE-ProRule" id="PRU00023"/>
    </source>
</evidence>
<proteinExistence type="predicted"/>
<feature type="compositionally biased region" description="Polar residues" evidence="4">
    <location>
        <begin position="702"/>
        <end position="716"/>
    </location>
</feature>
<dbReference type="SMART" id="SM00248">
    <property type="entry name" value="ANK"/>
    <property type="match status" value="11"/>
</dbReference>
<gene>
    <name evidence="5" type="ORF">VCS650_LOCUS14550</name>
</gene>
<dbReference type="Pfam" id="PF12796">
    <property type="entry name" value="Ank_2"/>
    <property type="match status" value="4"/>
</dbReference>
<dbReference type="EMBL" id="CAJNON010000122">
    <property type="protein sequence ID" value="CAF0997645.1"/>
    <property type="molecule type" value="Genomic_DNA"/>
</dbReference>
<organism evidence="5 6">
    <name type="scientific">Adineta steineri</name>
    <dbReference type="NCBI Taxonomy" id="433720"/>
    <lineage>
        <taxon>Eukaryota</taxon>
        <taxon>Metazoa</taxon>
        <taxon>Spiralia</taxon>
        <taxon>Gnathifera</taxon>
        <taxon>Rotifera</taxon>
        <taxon>Eurotatoria</taxon>
        <taxon>Bdelloidea</taxon>
        <taxon>Adinetida</taxon>
        <taxon>Adinetidae</taxon>
        <taxon>Adineta</taxon>
    </lineage>
</organism>
<evidence type="ECO:0000256" key="2">
    <source>
        <dbReference type="ARBA" id="ARBA00023043"/>
    </source>
</evidence>
<dbReference type="AlphaFoldDB" id="A0A814GKC6"/>
<dbReference type="SUPFAM" id="SSF48403">
    <property type="entry name" value="Ankyrin repeat"/>
    <property type="match status" value="2"/>
</dbReference>
<dbReference type="InterPro" id="IPR051165">
    <property type="entry name" value="Multifunctional_ANK_Repeat"/>
</dbReference>
<evidence type="ECO:0000313" key="6">
    <source>
        <dbReference type="Proteomes" id="UP000663891"/>
    </source>
</evidence>
<comment type="caution">
    <text evidence="5">The sequence shown here is derived from an EMBL/GenBank/DDBJ whole genome shotgun (WGS) entry which is preliminary data.</text>
</comment>
<keyword evidence="2 3" id="KW-0040">ANK repeat</keyword>
<evidence type="ECO:0000256" key="4">
    <source>
        <dbReference type="SAM" id="MobiDB-lite"/>
    </source>
</evidence>
<dbReference type="PANTHER" id="PTHR24123:SF33">
    <property type="entry name" value="PROTEIN HOS4"/>
    <property type="match status" value="1"/>
</dbReference>
<feature type="compositionally biased region" description="Basic and acidic residues" evidence="4">
    <location>
        <begin position="759"/>
        <end position="771"/>
    </location>
</feature>
<reference evidence="5" key="1">
    <citation type="submission" date="2021-02" db="EMBL/GenBank/DDBJ databases">
        <authorList>
            <person name="Nowell W R."/>
        </authorList>
    </citation>
    <scope>NUCLEOTIDE SEQUENCE</scope>
</reference>
<dbReference type="Proteomes" id="UP000663891">
    <property type="component" value="Unassembled WGS sequence"/>
</dbReference>
<feature type="region of interest" description="Disordered" evidence="4">
    <location>
        <begin position="695"/>
        <end position="823"/>
    </location>
</feature>
<dbReference type="PANTHER" id="PTHR24123">
    <property type="entry name" value="ANKYRIN REPEAT-CONTAINING"/>
    <property type="match status" value="1"/>
</dbReference>
<dbReference type="InterPro" id="IPR036770">
    <property type="entry name" value="Ankyrin_rpt-contain_sf"/>
</dbReference>
<dbReference type="InterPro" id="IPR002110">
    <property type="entry name" value="Ankyrin_rpt"/>
</dbReference>
<name>A0A814GKC6_9BILA</name>
<evidence type="ECO:0000256" key="1">
    <source>
        <dbReference type="ARBA" id="ARBA00022737"/>
    </source>
</evidence>
<feature type="repeat" description="ANK" evidence="3">
    <location>
        <begin position="241"/>
        <end position="273"/>
    </location>
</feature>
<dbReference type="PROSITE" id="PS50297">
    <property type="entry name" value="ANK_REP_REGION"/>
    <property type="match status" value="4"/>
</dbReference>
<dbReference type="Gene3D" id="1.25.40.20">
    <property type="entry name" value="Ankyrin repeat-containing domain"/>
    <property type="match status" value="3"/>
</dbReference>